<dbReference type="InterPro" id="IPR009056">
    <property type="entry name" value="Cyt_c-like_dom"/>
</dbReference>
<accession>A0A2P2E4T3</accession>
<evidence type="ECO:0000256" key="4">
    <source>
        <dbReference type="PROSITE-ProRule" id="PRU00433"/>
    </source>
</evidence>
<evidence type="ECO:0000256" key="3">
    <source>
        <dbReference type="ARBA" id="ARBA00023004"/>
    </source>
</evidence>
<keyword evidence="1 4" id="KW-0349">Heme</keyword>
<dbReference type="OrthoDB" id="9811395at2"/>
<dbReference type="Pfam" id="PF02433">
    <property type="entry name" value="FixO"/>
    <property type="match status" value="1"/>
</dbReference>
<evidence type="ECO:0000313" key="8">
    <source>
        <dbReference type="Proteomes" id="UP000245133"/>
    </source>
</evidence>
<evidence type="ECO:0000256" key="2">
    <source>
        <dbReference type="ARBA" id="ARBA00022723"/>
    </source>
</evidence>
<keyword evidence="3 4" id="KW-0408">Iron</keyword>
<feature type="domain" description="Cytochrome c" evidence="6">
    <location>
        <begin position="62"/>
        <end position="220"/>
    </location>
</feature>
<dbReference type="EMBL" id="BFBB01000009">
    <property type="protein sequence ID" value="GBF51872.1"/>
    <property type="molecule type" value="Genomic_DNA"/>
</dbReference>
<keyword evidence="5" id="KW-1133">Transmembrane helix</keyword>
<dbReference type="GO" id="GO:0009055">
    <property type="term" value="F:electron transfer activity"/>
    <property type="evidence" value="ECO:0007669"/>
    <property type="project" value="InterPro"/>
</dbReference>
<dbReference type="GO" id="GO:0046872">
    <property type="term" value="F:metal ion binding"/>
    <property type="evidence" value="ECO:0007669"/>
    <property type="project" value="UniProtKB-KW"/>
</dbReference>
<sequence>MLGFNKLLDWFSNIADHWDTKGVKFTVYATIAVLIGGLFELIPPFFLTKTVTPISTVKPYNALELAGRDVYQKEGCMSCHTQMVRPFKWEVDRFDPTKKLGRDGYSKGGEFVYDHPFLWGSKRTGPDLAHESLMLRSDEWHKNHLLNPRTLGGVPNSIMPAYPWLFDADNVVDADEIISHMKALAKVGVPYTEADYLKANELLKGKTEGDALVAYLQKLGRDSAELQNTVK</sequence>
<dbReference type="InterPro" id="IPR036909">
    <property type="entry name" value="Cyt_c-like_dom_sf"/>
</dbReference>
<organism evidence="7 8">
    <name type="scientific">Leptospira ryugenii</name>
    <dbReference type="NCBI Taxonomy" id="1917863"/>
    <lineage>
        <taxon>Bacteria</taxon>
        <taxon>Pseudomonadati</taxon>
        <taxon>Spirochaetota</taxon>
        <taxon>Spirochaetia</taxon>
        <taxon>Leptospirales</taxon>
        <taxon>Leptospiraceae</taxon>
        <taxon>Leptospira</taxon>
    </lineage>
</organism>
<dbReference type="Proteomes" id="UP000245133">
    <property type="component" value="Unassembled WGS sequence"/>
</dbReference>
<dbReference type="InterPro" id="IPR003468">
    <property type="entry name" value="Cyt_c_oxidase_monohaem-su/FixO"/>
</dbReference>
<dbReference type="RefSeq" id="WP_108978263.1">
    <property type="nucleotide sequence ID" value="NZ_BFBB01000009.1"/>
</dbReference>
<feature type="transmembrane region" description="Helical" evidence="5">
    <location>
        <begin position="25"/>
        <end position="47"/>
    </location>
</feature>
<evidence type="ECO:0000256" key="1">
    <source>
        <dbReference type="ARBA" id="ARBA00022617"/>
    </source>
</evidence>
<dbReference type="Gene3D" id="1.10.760.10">
    <property type="entry name" value="Cytochrome c-like domain"/>
    <property type="match status" value="1"/>
</dbReference>
<keyword evidence="5" id="KW-0472">Membrane</keyword>
<gene>
    <name evidence="7" type="primary">ccoO</name>
    <name evidence="7" type="ORF">LPTSP4_34100</name>
</gene>
<dbReference type="SUPFAM" id="SSF46626">
    <property type="entry name" value="Cytochrome c"/>
    <property type="match status" value="1"/>
</dbReference>
<dbReference type="GO" id="GO:0020037">
    <property type="term" value="F:heme binding"/>
    <property type="evidence" value="ECO:0007669"/>
    <property type="project" value="InterPro"/>
</dbReference>
<proteinExistence type="predicted"/>
<dbReference type="AlphaFoldDB" id="A0A2P2E4T3"/>
<dbReference type="PROSITE" id="PS51007">
    <property type="entry name" value="CYTC"/>
    <property type="match status" value="1"/>
</dbReference>
<name>A0A2P2E4T3_9LEPT</name>
<dbReference type="NCBIfam" id="NF011055">
    <property type="entry name" value="PRK14487.1"/>
    <property type="match status" value="1"/>
</dbReference>
<evidence type="ECO:0000313" key="7">
    <source>
        <dbReference type="EMBL" id="GBF51872.1"/>
    </source>
</evidence>
<keyword evidence="5" id="KW-0812">Transmembrane</keyword>
<keyword evidence="8" id="KW-1185">Reference proteome</keyword>
<protein>
    <submittedName>
        <fullName evidence="7">Cbb3-type cytochrome c oxidase subunit II</fullName>
    </submittedName>
</protein>
<keyword evidence="2 4" id="KW-0479">Metal-binding</keyword>
<evidence type="ECO:0000256" key="5">
    <source>
        <dbReference type="SAM" id="Phobius"/>
    </source>
</evidence>
<evidence type="ECO:0000259" key="6">
    <source>
        <dbReference type="PROSITE" id="PS51007"/>
    </source>
</evidence>
<comment type="caution">
    <text evidence="7">The sequence shown here is derived from an EMBL/GenBank/DDBJ whole genome shotgun (WGS) entry which is preliminary data.</text>
</comment>
<reference evidence="7 8" key="1">
    <citation type="submission" date="2018-02" db="EMBL/GenBank/DDBJ databases">
        <title>Novel Leptospira species isolated from soil and water in Japan.</title>
        <authorList>
            <person name="Nakao R."/>
            <person name="Masuzawa T."/>
        </authorList>
    </citation>
    <scope>NUCLEOTIDE SEQUENCE [LARGE SCALE GENOMIC DNA]</scope>
    <source>
        <strain evidence="7 8">YH101</strain>
    </source>
</reference>